<dbReference type="Pfam" id="PF13343">
    <property type="entry name" value="SBP_bac_6"/>
    <property type="match status" value="1"/>
</dbReference>
<proteinExistence type="predicted"/>
<dbReference type="Gene3D" id="3.40.190.10">
    <property type="entry name" value="Periplasmic binding protein-like II"/>
    <property type="match status" value="1"/>
</dbReference>
<dbReference type="Proteomes" id="UP001165083">
    <property type="component" value="Unassembled WGS sequence"/>
</dbReference>
<sequence length="258" mass="28453">MTQRLRMLCTCTHSEIQQLSMSCNLPLCKVCNAMLPLRFVLGSTSAGESGKVSPMQQLANMERGPMHSARIAKRVVVSSYSADSSKRAYRSVLLAPPATVADLVDSQWAGKIASSYPNDDDAVLYLYTRYVAQYGWDWVAKLANQSVAFHRGSNVAGDLVRAGEKVIGMGTDVGVNVVGGNNTEYIAWGQRAAILAKAKHPAAAKLFMNWALSNDVQSTTVAPSVRTDINTDKPWDSEERPTWLALRRSWRTARTWRR</sequence>
<dbReference type="EMBL" id="BSXW01000327">
    <property type="protein sequence ID" value="GMF18829.1"/>
    <property type="molecule type" value="Genomic_DNA"/>
</dbReference>
<dbReference type="AlphaFoldDB" id="A0A9W6WVA0"/>
<keyword evidence="1" id="KW-0732">Signal</keyword>
<evidence type="ECO:0000256" key="1">
    <source>
        <dbReference type="ARBA" id="ARBA00022729"/>
    </source>
</evidence>
<gene>
    <name evidence="2" type="ORF">Plil01_000710800</name>
</gene>
<dbReference type="PANTHER" id="PTHR30006:SF2">
    <property type="entry name" value="ABC TRANSPORTER SUBSTRATE-BINDING PROTEIN"/>
    <property type="match status" value="1"/>
</dbReference>
<dbReference type="PANTHER" id="PTHR30006">
    <property type="entry name" value="THIAMINE-BINDING PERIPLASMIC PROTEIN-RELATED"/>
    <property type="match status" value="1"/>
</dbReference>
<evidence type="ECO:0000313" key="2">
    <source>
        <dbReference type="EMBL" id="GMF18829.1"/>
    </source>
</evidence>
<evidence type="ECO:0000313" key="3">
    <source>
        <dbReference type="Proteomes" id="UP001165083"/>
    </source>
</evidence>
<reference evidence="2" key="1">
    <citation type="submission" date="2023-04" db="EMBL/GenBank/DDBJ databases">
        <title>Phytophthora lilii NBRC 32176.</title>
        <authorList>
            <person name="Ichikawa N."/>
            <person name="Sato H."/>
            <person name="Tonouchi N."/>
        </authorList>
    </citation>
    <scope>NUCLEOTIDE SEQUENCE</scope>
    <source>
        <strain evidence="2">NBRC 32176</strain>
    </source>
</reference>
<keyword evidence="3" id="KW-1185">Reference proteome</keyword>
<dbReference type="SUPFAM" id="SSF53850">
    <property type="entry name" value="Periplasmic binding protein-like II"/>
    <property type="match status" value="1"/>
</dbReference>
<name>A0A9W6WVA0_9STRA</name>
<protein>
    <submittedName>
        <fullName evidence="2">Unnamed protein product</fullName>
    </submittedName>
</protein>
<accession>A0A9W6WVA0</accession>
<comment type="caution">
    <text evidence="2">The sequence shown here is derived from an EMBL/GenBank/DDBJ whole genome shotgun (WGS) entry which is preliminary data.</text>
</comment>
<dbReference type="OrthoDB" id="124329at2759"/>
<organism evidence="2 3">
    <name type="scientific">Phytophthora lilii</name>
    <dbReference type="NCBI Taxonomy" id="2077276"/>
    <lineage>
        <taxon>Eukaryota</taxon>
        <taxon>Sar</taxon>
        <taxon>Stramenopiles</taxon>
        <taxon>Oomycota</taxon>
        <taxon>Peronosporomycetes</taxon>
        <taxon>Peronosporales</taxon>
        <taxon>Peronosporaceae</taxon>
        <taxon>Phytophthora</taxon>
    </lineage>
</organism>